<dbReference type="FunFam" id="3.30.1440.10:FF:000001">
    <property type="entry name" value="50S ribosomal protein L5"/>
    <property type="match status" value="1"/>
</dbReference>
<dbReference type="InterPro" id="IPR022803">
    <property type="entry name" value="Ribosomal_uL5_dom_sf"/>
</dbReference>
<dbReference type="HAMAP" id="MF_01333_B">
    <property type="entry name" value="Ribosomal_uL5_B"/>
    <property type="match status" value="1"/>
</dbReference>
<dbReference type="EMBL" id="MGJV01000030">
    <property type="protein sequence ID" value="OGN13942.1"/>
    <property type="molecule type" value="Genomic_DNA"/>
</dbReference>
<reference evidence="9 10" key="1">
    <citation type="journal article" date="2016" name="Nat. Commun.">
        <title>Thousands of microbial genomes shed light on interconnected biogeochemical processes in an aquifer system.</title>
        <authorList>
            <person name="Anantharaman K."/>
            <person name="Brown C.T."/>
            <person name="Hug L.A."/>
            <person name="Sharon I."/>
            <person name="Castelle C.J."/>
            <person name="Probst A.J."/>
            <person name="Thomas B.C."/>
            <person name="Singh A."/>
            <person name="Wilkins M.J."/>
            <person name="Karaoz U."/>
            <person name="Brodie E.L."/>
            <person name="Williams K.H."/>
            <person name="Hubbard S.S."/>
            <person name="Banfield J.F."/>
        </authorList>
    </citation>
    <scope>NUCLEOTIDE SEQUENCE [LARGE SCALE GENOMIC DNA]</scope>
</reference>
<keyword evidence="3 5" id="KW-0687">Ribonucleoprotein</keyword>
<gene>
    <name evidence="5" type="primary">rplE</name>
    <name evidence="9" type="ORF">A3J47_02195</name>
</gene>
<dbReference type="InterPro" id="IPR020930">
    <property type="entry name" value="Ribosomal_uL5_bac-type"/>
</dbReference>
<organism evidence="9 10">
    <name type="scientific">Candidatus Yanofskybacteria bacterium RIFCSPHIGHO2_02_FULL_43_22</name>
    <dbReference type="NCBI Taxonomy" id="1802681"/>
    <lineage>
        <taxon>Bacteria</taxon>
        <taxon>Candidatus Yanofskyibacteriota</taxon>
    </lineage>
</organism>
<evidence type="ECO:0000313" key="10">
    <source>
        <dbReference type="Proteomes" id="UP000176581"/>
    </source>
</evidence>
<dbReference type="PIRSF" id="PIRSF002161">
    <property type="entry name" value="Ribosomal_L5"/>
    <property type="match status" value="1"/>
</dbReference>
<evidence type="ECO:0000259" key="7">
    <source>
        <dbReference type="Pfam" id="PF00281"/>
    </source>
</evidence>
<comment type="function">
    <text evidence="5">This is 1 of the proteins that bind and probably mediate the attachment of the 5S RNA into the large ribosomal subunit, where it forms part of the central protuberance. In the 70S ribosome it contacts protein S13 of the 30S subunit (bridge B1b), connecting the 2 subunits; this bridge is implicated in subunit movement. Contacts the P site tRNA; the 5S rRNA and some of its associated proteins might help stabilize positioning of ribosome-bound tRNAs.</text>
</comment>
<name>A0A1F8FLI9_9BACT</name>
<comment type="caution">
    <text evidence="9">The sequence shown here is derived from an EMBL/GenBank/DDBJ whole genome shotgun (WGS) entry which is preliminary data.</text>
</comment>
<keyword evidence="5" id="KW-0820">tRNA-binding</keyword>
<evidence type="ECO:0000256" key="6">
    <source>
        <dbReference type="RuleBase" id="RU003930"/>
    </source>
</evidence>
<dbReference type="Gene3D" id="3.30.1440.10">
    <property type="match status" value="1"/>
</dbReference>
<evidence type="ECO:0000256" key="1">
    <source>
        <dbReference type="ARBA" id="ARBA00008553"/>
    </source>
</evidence>
<dbReference type="GO" id="GO:0006412">
    <property type="term" value="P:translation"/>
    <property type="evidence" value="ECO:0007669"/>
    <property type="project" value="UniProtKB-UniRule"/>
</dbReference>
<dbReference type="Pfam" id="PF00673">
    <property type="entry name" value="Ribosomal_L5_C"/>
    <property type="match status" value="1"/>
</dbReference>
<keyword evidence="5" id="KW-0694">RNA-binding</keyword>
<evidence type="ECO:0000256" key="3">
    <source>
        <dbReference type="ARBA" id="ARBA00023274"/>
    </source>
</evidence>
<evidence type="ECO:0000259" key="8">
    <source>
        <dbReference type="Pfam" id="PF00673"/>
    </source>
</evidence>
<dbReference type="GO" id="GO:0019843">
    <property type="term" value="F:rRNA binding"/>
    <property type="evidence" value="ECO:0007669"/>
    <property type="project" value="UniProtKB-UniRule"/>
</dbReference>
<feature type="domain" description="Large ribosomal subunit protein uL5 N-terminal" evidence="7">
    <location>
        <begin position="24"/>
        <end position="80"/>
    </location>
</feature>
<feature type="domain" description="Large ribosomal subunit protein uL5 C-terminal" evidence="8">
    <location>
        <begin position="85"/>
        <end position="176"/>
    </location>
</feature>
<dbReference type="Proteomes" id="UP000176581">
    <property type="component" value="Unassembled WGS sequence"/>
</dbReference>
<comment type="similarity">
    <text evidence="1 5 6">Belongs to the universal ribosomal protein uL5 family.</text>
</comment>
<keyword evidence="2 5" id="KW-0689">Ribosomal protein</keyword>
<dbReference type="AlphaFoldDB" id="A0A1F8FLI9"/>
<keyword evidence="5" id="KW-0699">rRNA-binding</keyword>
<dbReference type="SUPFAM" id="SSF55282">
    <property type="entry name" value="RL5-like"/>
    <property type="match status" value="1"/>
</dbReference>
<dbReference type="GO" id="GO:0003735">
    <property type="term" value="F:structural constituent of ribosome"/>
    <property type="evidence" value="ECO:0007669"/>
    <property type="project" value="InterPro"/>
</dbReference>
<comment type="subunit">
    <text evidence="5">Part of the 50S ribosomal subunit; part of the 5S rRNA/L5/L18/L25 subcomplex. Contacts the 5S rRNA and the P site tRNA. Forms a bridge to the 30S subunit in the 70S ribosome.</text>
</comment>
<evidence type="ECO:0000256" key="4">
    <source>
        <dbReference type="ARBA" id="ARBA00035245"/>
    </source>
</evidence>
<dbReference type="Pfam" id="PF00281">
    <property type="entry name" value="Ribosomal_L5"/>
    <property type="match status" value="1"/>
</dbReference>
<evidence type="ECO:0000256" key="5">
    <source>
        <dbReference type="HAMAP-Rule" id="MF_01333"/>
    </source>
</evidence>
<sequence length="180" mass="20263">MPRLLIKYRKEVIPALQKEFGIKNVMAVPKVEKVVVNVGVGKIAKEDKVVEKIANDLAKLTGQKPVFRKAKKSIASFKVRQGVNIGLMTTLRGKRMYDFMDRLISISLPRSKDFRGIDVKNFDKNGNLNLGIKESSIFPEVTYETLKDIFSLEVTVATTAKDQQKGIALLRNLGFPIRKN</sequence>
<dbReference type="InterPro" id="IPR031309">
    <property type="entry name" value="Ribosomal_uL5_C"/>
</dbReference>
<dbReference type="NCBIfam" id="NF000585">
    <property type="entry name" value="PRK00010.1"/>
    <property type="match status" value="1"/>
</dbReference>
<proteinExistence type="inferred from homology"/>
<evidence type="ECO:0000256" key="2">
    <source>
        <dbReference type="ARBA" id="ARBA00022980"/>
    </source>
</evidence>
<dbReference type="InterPro" id="IPR031310">
    <property type="entry name" value="Ribosomal_uL5_N"/>
</dbReference>
<accession>A0A1F8FLI9</accession>
<dbReference type="InterPro" id="IPR002132">
    <property type="entry name" value="Ribosomal_uL5"/>
</dbReference>
<dbReference type="GO" id="GO:0005840">
    <property type="term" value="C:ribosome"/>
    <property type="evidence" value="ECO:0007669"/>
    <property type="project" value="UniProtKB-KW"/>
</dbReference>
<dbReference type="GO" id="GO:0000049">
    <property type="term" value="F:tRNA binding"/>
    <property type="evidence" value="ECO:0007669"/>
    <property type="project" value="UniProtKB-UniRule"/>
</dbReference>
<dbReference type="GO" id="GO:1990904">
    <property type="term" value="C:ribonucleoprotein complex"/>
    <property type="evidence" value="ECO:0007669"/>
    <property type="project" value="UniProtKB-KW"/>
</dbReference>
<protein>
    <recommendedName>
        <fullName evidence="4 5">Large ribosomal subunit protein uL5</fullName>
    </recommendedName>
</protein>
<evidence type="ECO:0000313" key="9">
    <source>
        <dbReference type="EMBL" id="OGN13942.1"/>
    </source>
</evidence>
<dbReference type="PANTHER" id="PTHR11994">
    <property type="entry name" value="60S RIBOSOMAL PROTEIN L11-RELATED"/>
    <property type="match status" value="1"/>
</dbReference>